<reference evidence="1" key="2">
    <citation type="submission" date="2025-09" db="UniProtKB">
        <authorList>
            <consortium name="EnsemblPlants"/>
        </authorList>
    </citation>
    <scope>IDENTIFICATION</scope>
</reference>
<reference evidence="1" key="1">
    <citation type="submission" date="2021-05" db="EMBL/GenBank/DDBJ databases">
        <authorList>
            <person name="Scholz U."/>
            <person name="Mascher M."/>
            <person name="Fiebig A."/>
        </authorList>
    </citation>
    <scope>NUCLEOTIDE SEQUENCE [LARGE SCALE GENOMIC DNA]</scope>
</reference>
<sequence length="574" mass="63587">MHARLDLLDFYPGHRASELCAPTKPADMTPPPPTTLSRPSLLPISSAAAPRLRNSAATPAPSARGVRWQAVGIDSRRQRRIGRCWAAVVEGETGTQEADGVLLPKEGGEAAADGAAKYDWQQEWYPLYLTKEVPDDAALPLTVFDRQLVLYRDADGVLRCHEDRCPHRLAKLSEGQLVDGKLECLYHGWQFDGQGKCVKIPQLPDGAKIPRNACARNYEVRDSQGVVWVWMSPSQPPDAKKLPFFEPYARPGFTDLSTVHELPYDHSILLENLMDPAHVPISHDRTDWTAKREDAQPLAFDVAERTARGFAGHWWRERSPHLRNALRFEPPCVLTNTLEYTDKDGKEQCFSAHFLCRPAGQGKAMLLVRFGSTASSPLTKIVPSWYLHQNASKVFEQDMGFLSSQNEVLMKEKVPTKELYLNLRSSDTWVAEYRRWMDRAGHGMPYYFGHSTLKEPALPAVVEQAPAGAVAGISASFPAKGGIGTQHAPNPTNRYFRHVVHCKGCRETVHKYTALKNAFVVLAAVAAAAAVLAATRQWKAVLLVSAAVLAAASYACGSVVSLITTNFVRTHRRL</sequence>
<dbReference type="EnsemblPlants" id="AVESA.00010b.r2.6CG1131830.1">
    <property type="protein sequence ID" value="AVESA.00010b.r2.6CG1131830.1.CDS"/>
    <property type="gene ID" value="AVESA.00010b.r2.6CG1131830"/>
</dbReference>
<keyword evidence="2" id="KW-1185">Reference proteome</keyword>
<evidence type="ECO:0000313" key="1">
    <source>
        <dbReference type="EnsemblPlants" id="AVESA.00010b.r2.6CG1131830.1.CDS"/>
    </source>
</evidence>
<dbReference type="Proteomes" id="UP001732700">
    <property type="component" value="Chromosome 6C"/>
</dbReference>
<evidence type="ECO:0000313" key="2">
    <source>
        <dbReference type="Proteomes" id="UP001732700"/>
    </source>
</evidence>
<name>A0ACD5Z5A7_AVESA</name>
<protein>
    <submittedName>
        <fullName evidence="1">Uncharacterized protein</fullName>
    </submittedName>
</protein>
<organism evidence="1 2">
    <name type="scientific">Avena sativa</name>
    <name type="common">Oat</name>
    <dbReference type="NCBI Taxonomy" id="4498"/>
    <lineage>
        <taxon>Eukaryota</taxon>
        <taxon>Viridiplantae</taxon>
        <taxon>Streptophyta</taxon>
        <taxon>Embryophyta</taxon>
        <taxon>Tracheophyta</taxon>
        <taxon>Spermatophyta</taxon>
        <taxon>Magnoliopsida</taxon>
        <taxon>Liliopsida</taxon>
        <taxon>Poales</taxon>
        <taxon>Poaceae</taxon>
        <taxon>BOP clade</taxon>
        <taxon>Pooideae</taxon>
        <taxon>Poodae</taxon>
        <taxon>Poeae</taxon>
        <taxon>Poeae Chloroplast Group 1 (Aveneae type)</taxon>
        <taxon>Aveninae</taxon>
        <taxon>Avena</taxon>
    </lineage>
</organism>
<proteinExistence type="predicted"/>
<accession>A0ACD5Z5A7</accession>